<dbReference type="Pfam" id="PF14542">
    <property type="entry name" value="Acetyltransf_CG"/>
    <property type="match status" value="1"/>
</dbReference>
<comment type="caution">
    <text evidence="2">The sequence shown here is derived from an EMBL/GenBank/DDBJ whole genome shotgun (WGS) entry which is preliminary data.</text>
</comment>
<name>A0A849I6R1_9HYPH</name>
<dbReference type="SUPFAM" id="SSF55729">
    <property type="entry name" value="Acyl-CoA N-acyltransferases (Nat)"/>
    <property type="match status" value="1"/>
</dbReference>
<dbReference type="Proteomes" id="UP000564885">
    <property type="component" value="Unassembled WGS sequence"/>
</dbReference>
<dbReference type="RefSeq" id="WP_171217518.1">
    <property type="nucleotide sequence ID" value="NZ_JABEPP010000002.1"/>
</dbReference>
<dbReference type="EMBL" id="JABEPP010000002">
    <property type="protein sequence ID" value="NNM72005.1"/>
    <property type="molecule type" value="Genomic_DNA"/>
</dbReference>
<dbReference type="InterPro" id="IPR016181">
    <property type="entry name" value="Acyl_CoA_acyltransferase"/>
</dbReference>
<reference evidence="2 3" key="1">
    <citation type="submission" date="2020-04" db="EMBL/GenBank/DDBJ databases">
        <title>Enterovirga sp. isolate from soil.</title>
        <authorList>
            <person name="Chea S."/>
            <person name="Kim D.-U."/>
        </authorList>
    </citation>
    <scope>NUCLEOTIDE SEQUENCE [LARGE SCALE GENOMIC DNA]</scope>
    <source>
        <strain evidence="2 3">DB1703</strain>
    </source>
</reference>
<protein>
    <submittedName>
        <fullName evidence="2">N-acetyltransferase</fullName>
    </submittedName>
</protein>
<gene>
    <name evidence="2" type="ORF">HJG44_06305</name>
</gene>
<dbReference type="PANTHER" id="PTHR31435">
    <property type="entry name" value="PROTEIN NATD1"/>
    <property type="match status" value="1"/>
</dbReference>
<evidence type="ECO:0000259" key="1">
    <source>
        <dbReference type="PROSITE" id="PS51729"/>
    </source>
</evidence>
<dbReference type="PROSITE" id="PS51729">
    <property type="entry name" value="GNAT_YJDJ"/>
    <property type="match status" value="1"/>
</dbReference>
<evidence type="ECO:0000313" key="2">
    <source>
        <dbReference type="EMBL" id="NNM72005.1"/>
    </source>
</evidence>
<keyword evidence="3" id="KW-1185">Reference proteome</keyword>
<accession>A0A849I6R1</accession>
<feature type="domain" description="N-acetyltransferase" evidence="1">
    <location>
        <begin position="8"/>
        <end position="93"/>
    </location>
</feature>
<organism evidence="2 3">
    <name type="scientific">Enterovirga aerilata</name>
    <dbReference type="NCBI Taxonomy" id="2730920"/>
    <lineage>
        <taxon>Bacteria</taxon>
        <taxon>Pseudomonadati</taxon>
        <taxon>Pseudomonadota</taxon>
        <taxon>Alphaproteobacteria</taxon>
        <taxon>Hyphomicrobiales</taxon>
        <taxon>Methylobacteriaceae</taxon>
        <taxon>Enterovirga</taxon>
    </lineage>
</organism>
<sequence length="94" mass="10552">MDEEPGFRDAAERRRFELDVGGETVFADYRREPGTLVIRYVFAPPALRGTGAADRLMSAVAARARQEGARIVATCHYAHSWLRSHKAHRDLLAN</sequence>
<dbReference type="AlphaFoldDB" id="A0A849I6R1"/>
<dbReference type="Gene3D" id="3.40.630.30">
    <property type="match status" value="1"/>
</dbReference>
<proteinExistence type="predicted"/>
<dbReference type="GO" id="GO:0016740">
    <property type="term" value="F:transferase activity"/>
    <property type="evidence" value="ECO:0007669"/>
    <property type="project" value="UniProtKB-KW"/>
</dbReference>
<keyword evidence="2" id="KW-0808">Transferase</keyword>
<dbReference type="PANTHER" id="PTHR31435:SF10">
    <property type="entry name" value="BSR4717 PROTEIN"/>
    <property type="match status" value="1"/>
</dbReference>
<evidence type="ECO:0000313" key="3">
    <source>
        <dbReference type="Proteomes" id="UP000564885"/>
    </source>
</evidence>
<dbReference type="InterPro" id="IPR031165">
    <property type="entry name" value="GNAT_YJDJ"/>
</dbReference>
<dbReference type="InterPro" id="IPR045057">
    <property type="entry name" value="Gcn5-rel_NAT"/>
</dbReference>